<dbReference type="InterPro" id="IPR013762">
    <property type="entry name" value="Integrase-like_cat_sf"/>
</dbReference>
<feature type="domain" description="Tyr recombinase" evidence="7">
    <location>
        <begin position="134"/>
        <end position="316"/>
    </location>
</feature>
<dbReference type="KEGG" id="cbf:CLI_1935"/>
<evidence type="ECO:0000256" key="2">
    <source>
        <dbReference type="ARBA" id="ARBA00008857"/>
    </source>
</evidence>
<dbReference type="SUPFAM" id="SSF56349">
    <property type="entry name" value="DNA breaking-rejoining enzymes"/>
    <property type="match status" value="1"/>
</dbReference>
<dbReference type="Gene3D" id="1.10.150.130">
    <property type="match status" value="1"/>
</dbReference>
<evidence type="ECO:0000256" key="1">
    <source>
        <dbReference type="ARBA" id="ARBA00003283"/>
    </source>
</evidence>
<dbReference type="EMBL" id="CP000728">
    <property type="protein sequence ID" value="ABS40411.1"/>
    <property type="molecule type" value="Genomic_DNA"/>
</dbReference>
<evidence type="ECO:0000256" key="3">
    <source>
        <dbReference type="ARBA" id="ARBA00022908"/>
    </source>
</evidence>
<dbReference type="Pfam" id="PF00589">
    <property type="entry name" value="Phage_integrase"/>
    <property type="match status" value="1"/>
</dbReference>
<protein>
    <submittedName>
        <fullName evidence="9">Site-specific recombinase, phage integrase family</fullName>
    </submittedName>
</protein>
<dbReference type="GO" id="GO:0006310">
    <property type="term" value="P:DNA recombination"/>
    <property type="evidence" value="ECO:0007669"/>
    <property type="project" value="UniProtKB-KW"/>
</dbReference>
<gene>
    <name evidence="9" type="ordered locus">CLI_1935</name>
</gene>
<keyword evidence="3" id="KW-0229">DNA integration</keyword>
<dbReference type="GO" id="GO:0015074">
    <property type="term" value="P:DNA integration"/>
    <property type="evidence" value="ECO:0007669"/>
    <property type="project" value="InterPro"/>
</dbReference>
<dbReference type="HOGENOM" id="CLU_027562_9_2_9"/>
<dbReference type="InterPro" id="IPR044068">
    <property type="entry name" value="CB"/>
</dbReference>
<proteinExistence type="inferred from homology"/>
<dbReference type="InterPro" id="IPR004107">
    <property type="entry name" value="Integrase_SAM-like_N"/>
</dbReference>
<evidence type="ECO:0000259" key="8">
    <source>
        <dbReference type="PROSITE" id="PS51900"/>
    </source>
</evidence>
<dbReference type="AlphaFoldDB" id="A7GEI3"/>
<evidence type="ECO:0000313" key="10">
    <source>
        <dbReference type="Proteomes" id="UP000002410"/>
    </source>
</evidence>
<evidence type="ECO:0000313" key="9">
    <source>
        <dbReference type="EMBL" id="ABS40411.1"/>
    </source>
</evidence>
<dbReference type="Gene3D" id="1.10.443.10">
    <property type="entry name" value="Intergrase catalytic core"/>
    <property type="match status" value="1"/>
</dbReference>
<dbReference type="RefSeq" id="WP_012099911.1">
    <property type="nucleotide sequence ID" value="NC_009699.1"/>
</dbReference>
<evidence type="ECO:0000256" key="4">
    <source>
        <dbReference type="ARBA" id="ARBA00023125"/>
    </source>
</evidence>
<name>A7GEI3_CLOBL</name>
<reference evidence="10" key="1">
    <citation type="submission" date="2007-06" db="EMBL/GenBank/DDBJ databases">
        <authorList>
            <person name="Brinkac L.M."/>
            <person name="Daugherty S."/>
            <person name="Dodson R.J."/>
            <person name="Madupu R."/>
            <person name="Brown J.L."/>
            <person name="Bruce D."/>
            <person name="Detter C."/>
            <person name="Munk C."/>
            <person name="Smith L.A."/>
            <person name="Smith T.J."/>
            <person name="White O."/>
            <person name="Brettin T.S."/>
        </authorList>
    </citation>
    <scope>NUCLEOTIDE SEQUENCE [LARGE SCALE GENOMIC DNA]</scope>
    <source>
        <strain evidence="10">Langeland / NCTC 10281 / Type F</strain>
    </source>
</reference>
<organism evidence="9 10">
    <name type="scientific">Clostridium botulinum (strain Langeland / NCTC 10281 / Type F)</name>
    <dbReference type="NCBI Taxonomy" id="441772"/>
    <lineage>
        <taxon>Bacteria</taxon>
        <taxon>Bacillati</taxon>
        <taxon>Bacillota</taxon>
        <taxon>Clostridia</taxon>
        <taxon>Eubacteriales</taxon>
        <taxon>Clostridiaceae</taxon>
        <taxon>Clostridium</taxon>
    </lineage>
</organism>
<dbReference type="PANTHER" id="PTHR30349">
    <property type="entry name" value="PHAGE INTEGRASE-RELATED"/>
    <property type="match status" value="1"/>
</dbReference>
<evidence type="ECO:0000256" key="6">
    <source>
        <dbReference type="PROSITE-ProRule" id="PRU01248"/>
    </source>
</evidence>
<dbReference type="GO" id="GO:0003677">
    <property type="term" value="F:DNA binding"/>
    <property type="evidence" value="ECO:0007669"/>
    <property type="project" value="UniProtKB-UniRule"/>
</dbReference>
<sequence>MRKINLKIDEFMIYCESKNLSKKTMMSYEQTLRLFTKYLEEEKGIGDVKKVTEKMIREYINYTKNRGKYTIVGDKETLKTNTPEMRKDYGKKVSITTINNYIRNIKVFFNFLLEQSYIKKDVVKNIKQFKNQRKAKEFITDSQFAELLRHIDTTKFHERRDHLCIMMLLDTGMRIGECLEIKVENIDMNYRSILLPAVDTKGKRDRYVYFSQVMQKELRRWLQYKDRYVESDYLFCTTKGTPVLIRTFERKLKDYANRAGLKDIHPHQLRNNFAKRFLMSGGSIYILSQVLGHSSVKVTEQAYLDLTDADIRKNYQQFSPLANMKRGGKY</sequence>
<comment type="function">
    <text evidence="1">Site-specific tyrosine recombinase, which acts by catalyzing the cutting and rejoining of the recombining DNA molecules.</text>
</comment>
<accession>A7GEI3</accession>
<dbReference type="Pfam" id="PF02899">
    <property type="entry name" value="Phage_int_SAM_1"/>
    <property type="match status" value="1"/>
</dbReference>
<dbReference type="PANTHER" id="PTHR30349:SF64">
    <property type="entry name" value="PROPHAGE INTEGRASE INTD-RELATED"/>
    <property type="match status" value="1"/>
</dbReference>
<evidence type="ECO:0000256" key="5">
    <source>
        <dbReference type="ARBA" id="ARBA00023172"/>
    </source>
</evidence>
<feature type="domain" description="Core-binding (CB)" evidence="8">
    <location>
        <begin position="2"/>
        <end position="113"/>
    </location>
</feature>
<dbReference type="PROSITE" id="PS51898">
    <property type="entry name" value="TYR_RECOMBINASE"/>
    <property type="match status" value="1"/>
</dbReference>
<keyword evidence="5" id="KW-0233">DNA recombination</keyword>
<keyword evidence="4 6" id="KW-0238">DNA-binding</keyword>
<dbReference type="CDD" id="cd00796">
    <property type="entry name" value="INT_Rci_Hp1_C"/>
    <property type="match status" value="1"/>
</dbReference>
<dbReference type="InterPro" id="IPR010998">
    <property type="entry name" value="Integrase_recombinase_N"/>
</dbReference>
<dbReference type="Proteomes" id="UP000002410">
    <property type="component" value="Chromosome"/>
</dbReference>
<dbReference type="InterPro" id="IPR011010">
    <property type="entry name" value="DNA_brk_join_enz"/>
</dbReference>
<dbReference type="PROSITE" id="PS51900">
    <property type="entry name" value="CB"/>
    <property type="match status" value="1"/>
</dbReference>
<dbReference type="InterPro" id="IPR050090">
    <property type="entry name" value="Tyrosine_recombinase_XerCD"/>
</dbReference>
<evidence type="ECO:0000259" key="7">
    <source>
        <dbReference type="PROSITE" id="PS51898"/>
    </source>
</evidence>
<dbReference type="InterPro" id="IPR002104">
    <property type="entry name" value="Integrase_catalytic"/>
</dbReference>
<comment type="similarity">
    <text evidence="2">Belongs to the 'phage' integrase family.</text>
</comment>